<gene>
    <name evidence="6" type="ORF">POM99_17360</name>
</gene>
<keyword evidence="7" id="KW-1185">Reference proteome</keyword>
<dbReference type="Gene3D" id="2.60.40.60">
    <property type="entry name" value="Cadherins"/>
    <property type="match status" value="1"/>
</dbReference>
<dbReference type="PROSITE" id="PS50268">
    <property type="entry name" value="CADHERIN_2"/>
    <property type="match status" value="1"/>
</dbReference>
<dbReference type="EMBL" id="JAROCY010000019">
    <property type="protein sequence ID" value="MDF8334980.1"/>
    <property type="molecule type" value="Genomic_DNA"/>
</dbReference>
<evidence type="ECO:0000259" key="5">
    <source>
        <dbReference type="PROSITE" id="PS51762"/>
    </source>
</evidence>
<dbReference type="RefSeq" id="WP_277279751.1">
    <property type="nucleotide sequence ID" value="NZ_JAROCY010000019.1"/>
</dbReference>
<dbReference type="PANTHER" id="PTHR38340:SF1">
    <property type="entry name" value="S-LAYER PROTEIN"/>
    <property type="match status" value="1"/>
</dbReference>
<proteinExistence type="inferred from homology"/>
<dbReference type="Pfam" id="PF00028">
    <property type="entry name" value="Cadherin"/>
    <property type="match status" value="1"/>
</dbReference>
<evidence type="ECO:0000313" key="7">
    <source>
        <dbReference type="Proteomes" id="UP001222770"/>
    </source>
</evidence>
<dbReference type="PANTHER" id="PTHR38340">
    <property type="entry name" value="S-LAYER PROTEIN"/>
    <property type="match status" value="1"/>
</dbReference>
<comment type="similarity">
    <text evidence="2">Belongs to the glycosyl hydrolase 16 family.</text>
</comment>
<dbReference type="InterPro" id="IPR018511">
    <property type="entry name" value="Hemolysin-typ_Ca-bd_CS"/>
</dbReference>
<dbReference type="PROSITE" id="PS00330">
    <property type="entry name" value="HEMOLYSIN_CALCIUM"/>
    <property type="match status" value="4"/>
</dbReference>
<evidence type="ECO:0000256" key="2">
    <source>
        <dbReference type="ARBA" id="ARBA00006865"/>
    </source>
</evidence>
<dbReference type="SUPFAM" id="SSF51120">
    <property type="entry name" value="beta-Roll"/>
    <property type="match status" value="6"/>
</dbReference>
<dbReference type="InterPro" id="IPR015919">
    <property type="entry name" value="Cadherin-like_sf"/>
</dbReference>
<dbReference type="CDD" id="cd11304">
    <property type="entry name" value="Cadherin_repeat"/>
    <property type="match status" value="1"/>
</dbReference>
<dbReference type="PRINTS" id="PR00313">
    <property type="entry name" value="CABNDNGRPT"/>
</dbReference>
<protein>
    <submittedName>
        <fullName evidence="6">Family 16 glycosylhydrolase</fullName>
    </submittedName>
</protein>
<comment type="subcellular location">
    <subcellularLocation>
        <location evidence="1">Secreted</location>
    </subcellularLocation>
</comment>
<feature type="domain" description="GH16" evidence="5">
    <location>
        <begin position="198"/>
        <end position="458"/>
    </location>
</feature>
<name>A0ABT6CPF6_9SPHN</name>
<dbReference type="InterPro" id="IPR013320">
    <property type="entry name" value="ConA-like_dom_sf"/>
</dbReference>
<dbReference type="PROSITE" id="PS51762">
    <property type="entry name" value="GH16_2"/>
    <property type="match status" value="1"/>
</dbReference>
<organism evidence="6 7">
    <name type="scientific">Novosphingobium cyanobacteriorum</name>
    <dbReference type="NCBI Taxonomy" id="3024215"/>
    <lineage>
        <taxon>Bacteria</taxon>
        <taxon>Pseudomonadati</taxon>
        <taxon>Pseudomonadota</taxon>
        <taxon>Alphaproteobacteria</taxon>
        <taxon>Sphingomonadales</taxon>
        <taxon>Sphingomonadaceae</taxon>
        <taxon>Novosphingobium</taxon>
    </lineage>
</organism>
<dbReference type="Pfam" id="PF00722">
    <property type="entry name" value="Glyco_hydro_16"/>
    <property type="match status" value="1"/>
</dbReference>
<reference evidence="6 7" key="1">
    <citation type="submission" date="2023-03" db="EMBL/GenBank/DDBJ databases">
        <title>Novosphingobium cyanobacteriorum sp. nov., isolated from a eutrophic reservoir during the Microcystis bloom period.</title>
        <authorList>
            <person name="Kang M."/>
            <person name="Le V."/>
            <person name="Ko S.-R."/>
            <person name="Lee S.-A."/>
            <person name="Ahn C.-Y."/>
        </authorList>
    </citation>
    <scope>NUCLEOTIDE SEQUENCE [LARGE SCALE GENOMIC DNA]</scope>
    <source>
        <strain evidence="6 7">HBC54</strain>
    </source>
</reference>
<dbReference type="SUPFAM" id="SSF49313">
    <property type="entry name" value="Cadherin-like"/>
    <property type="match status" value="1"/>
</dbReference>
<dbReference type="Pfam" id="PF00353">
    <property type="entry name" value="HemolysinCabind"/>
    <property type="match status" value="9"/>
</dbReference>
<keyword evidence="3" id="KW-0964">Secreted</keyword>
<feature type="domain" description="Cadherin" evidence="4">
    <location>
        <begin position="862"/>
        <end position="973"/>
    </location>
</feature>
<evidence type="ECO:0000256" key="1">
    <source>
        <dbReference type="ARBA" id="ARBA00004613"/>
    </source>
</evidence>
<dbReference type="Gene3D" id="2.150.10.10">
    <property type="entry name" value="Serralysin-like metalloprotease, C-terminal"/>
    <property type="match status" value="7"/>
</dbReference>
<dbReference type="InterPro" id="IPR011049">
    <property type="entry name" value="Serralysin-like_metalloprot_C"/>
</dbReference>
<dbReference type="SUPFAM" id="SSF49899">
    <property type="entry name" value="Concanavalin A-like lectins/glucanases"/>
    <property type="match status" value="1"/>
</dbReference>
<evidence type="ECO:0000256" key="3">
    <source>
        <dbReference type="ARBA" id="ARBA00022525"/>
    </source>
</evidence>
<comment type="caution">
    <text evidence="6">The sequence shown here is derived from an EMBL/GenBank/DDBJ whole genome shotgun (WGS) entry which is preliminary data.</text>
</comment>
<dbReference type="InterPro" id="IPR002126">
    <property type="entry name" value="Cadherin-like_dom"/>
</dbReference>
<dbReference type="Proteomes" id="UP001222770">
    <property type="component" value="Unassembled WGS sequence"/>
</dbReference>
<dbReference type="CDD" id="cd08023">
    <property type="entry name" value="GH16_laminarinase_like"/>
    <property type="match status" value="1"/>
</dbReference>
<evidence type="ECO:0000313" key="6">
    <source>
        <dbReference type="EMBL" id="MDF8334980.1"/>
    </source>
</evidence>
<dbReference type="Gene3D" id="2.60.120.200">
    <property type="match status" value="1"/>
</dbReference>
<dbReference type="InterPro" id="IPR000757">
    <property type="entry name" value="Beta-glucanase-like"/>
</dbReference>
<dbReference type="InterPro" id="IPR001343">
    <property type="entry name" value="Hemolysn_Ca-bd"/>
</dbReference>
<accession>A0ABT6CPF6</accession>
<dbReference type="InterPro" id="IPR050557">
    <property type="entry name" value="RTX_toxin/Mannuronan_C5-epim"/>
</dbReference>
<sequence>MALPVSGSPTTTFAATTDGQLLKGTSGNDALIAYGKPGTGLGTLVGGAGDDTYTVFSTKVRILEDTGEGIDSVKAYWTYALPDDVENLTLMGKGPNSAIGNDLDNIIVGGVGKNVIDGGAGNDELTGGGGNDTFFVQGIDTITDFSAGDKVNLQAFGKFTAYWQIRSALKQVGADTVLTIDPANKVIFQNTLVTSLTSSSFVYSNPVKLYKNVFADEFNTFKLNLGTGSTENWYPLFPRTGLAGHTTVDHGSVQYFTYPEDTGTYGQPIGINPFSLKDGVLTISMNKVTPEDSAKIYGYDYTSGNIDSIGSFHQTYGYFEARVKLAAGQGLHDAFWLLPMDGTWPPELDIVEQRGKDPTHVIGGVHSGEMSTAGLFTIPTATTEFHTYGLDWEPDFLTWYIDGVPVRTLPTPAGLDKPMYMLLNLGGGSPWAGDPDSTTPFPAQMQIDYVRVYASENTVEKGLPFNTVGTSGDDMLYGTILNDTLDGAAGYDELYGGVGNDTLIGSGTDRLDGGFGDDTYIVTSGDETISEGGDKGIDVVKTANASYTLGLNLENLVYTGSGAFNGAGNSEDNLITGGNFGNTLSGGAGNDVLKAGLGEDTLNGGEGDDVEYGYAGDDTLRGHEGNDSLFGGDGADLLKGDIGNDVLDGGAGDDLLMGEEDQDTLVGGAGNDKLDGGTGADIMKGGTGDDSYVVENAGDVVIENGGEGRDVVRVLIDRYALSGNVENLSYGGSGNFTGTGNALANAISGGSGNDTLDGGAGADVLSGGGGDDVFLFQAGQAHGDKVTGFTGAGVAGGDRLVFIGYGNSATLTQVDNSDYYTITADAAHGGFSETIQISNVKNLGSGDYQFNSSAAGNLAPTRILASQLDIEETAARGTVVGTLTAVDPDANDSSTFKLLDSAGGRFALDGSDIVLVGPVDYELQASHQIKVQATDSAGNVLVASFTVTIDNVTVGDTKSGTAGADYFTYEPDLTYDRVDGLAGDDTFTLAATTVELGADGSDAVFSLPASSTGSSLLALPDVAFGLANVEHAVITANRLTVSGSLADTALAMGELTVSGTSGSDRIDAFQAGVRTVIDGGSGNDTLKGGTLDDFLYGGSGSDKLYGGGGADIMAGGAGSDIYYLDDPADVVIEKAGEGTDRVSSKFSYTLGDNVENLTLSGTFSVDGTGNELGNVILGNKGDNIIDGAGGADTLIGGAGDDTFVLRFGEADGDGITDFAGAGLSGGDFLKFVGFAAGSTLEQLDGSDFYEIHSSNGALMATIQIDNVFNLDKGDYIFA</sequence>
<dbReference type="SMART" id="SM00112">
    <property type="entry name" value="CA"/>
    <property type="match status" value="1"/>
</dbReference>
<evidence type="ECO:0000259" key="4">
    <source>
        <dbReference type="PROSITE" id="PS50268"/>
    </source>
</evidence>